<protein>
    <recommendedName>
        <fullName evidence="1">BioF2-like acetyltransferase domain-containing protein</fullName>
    </recommendedName>
</protein>
<dbReference type="Pfam" id="PF13480">
    <property type="entry name" value="Acetyltransf_6"/>
    <property type="match status" value="1"/>
</dbReference>
<dbReference type="Proteomes" id="UP001055125">
    <property type="component" value="Unassembled WGS sequence"/>
</dbReference>
<reference evidence="2" key="1">
    <citation type="journal article" date="2021" name="Front. Microbiol.">
        <title>Comprehensive Comparative Genomics and Phenotyping of Methylobacterium Species.</title>
        <authorList>
            <person name="Alessa O."/>
            <person name="Ogura Y."/>
            <person name="Fujitani Y."/>
            <person name="Takami H."/>
            <person name="Hayashi T."/>
            <person name="Sahin N."/>
            <person name="Tani A."/>
        </authorList>
    </citation>
    <scope>NUCLEOTIDE SEQUENCE</scope>
    <source>
        <strain evidence="2">DSM 19015</strain>
    </source>
</reference>
<dbReference type="SUPFAM" id="SSF55729">
    <property type="entry name" value="Acyl-CoA N-acyltransferases (Nat)"/>
    <property type="match status" value="1"/>
</dbReference>
<feature type="domain" description="BioF2-like acetyltransferase" evidence="1">
    <location>
        <begin position="189"/>
        <end position="337"/>
    </location>
</feature>
<reference evidence="2" key="2">
    <citation type="submission" date="2021-08" db="EMBL/GenBank/DDBJ databases">
        <authorList>
            <person name="Tani A."/>
            <person name="Ola A."/>
            <person name="Ogura Y."/>
            <person name="Katsura K."/>
            <person name="Hayashi T."/>
        </authorList>
    </citation>
    <scope>NUCLEOTIDE SEQUENCE</scope>
    <source>
        <strain evidence="2">DSM 19015</strain>
    </source>
</reference>
<dbReference type="RefSeq" id="WP_373874855.1">
    <property type="nucleotide sequence ID" value="NZ_BPQP01000089.1"/>
</dbReference>
<accession>A0ABQ4S2Q9</accession>
<evidence type="ECO:0000313" key="3">
    <source>
        <dbReference type="Proteomes" id="UP001055125"/>
    </source>
</evidence>
<evidence type="ECO:0000259" key="1">
    <source>
        <dbReference type="Pfam" id="PF13480"/>
    </source>
</evidence>
<sequence length="399" mass="43126">MAIAVDDLAGVGMVRERMSAGLRAEVFEDLAGVEALWRGLESDPAVLATPYQRFDWVAAYLRAEPAAALRIIVLRDAAGRGRMILPLTVARERGAAVARVVGAKHANYHMPLFASREAAAMPGEDLREALRLVGGSAGIDVYALSHQPRFWDGAANPLALRAEPSPSDAYGLMLGPDPDSTMKRVFSADARKKLRAKERKLVEGFGTIEHRVAATPEEATAYLQAFYAQKAVRFAQMGVADPYAEAGVRDFLSAGAAGENSAIEVHALVAVETGRVLATFGGAVDTQRFSGMMTAFDGDPAASRWSPGDVLLHHLIRDQAVRGRRGFDLGVGEARYKASICDETIELAEVAIPVTLRGTVFAMQAIGLSRLKRRIKRDPRLWAVIQRLRRWSARGAPAA</sequence>
<organism evidence="2 3">
    <name type="scientific">Methylobacterium iners</name>
    <dbReference type="NCBI Taxonomy" id="418707"/>
    <lineage>
        <taxon>Bacteria</taxon>
        <taxon>Pseudomonadati</taxon>
        <taxon>Pseudomonadota</taxon>
        <taxon>Alphaproteobacteria</taxon>
        <taxon>Hyphomicrobiales</taxon>
        <taxon>Methylobacteriaceae</taxon>
        <taxon>Methylobacterium</taxon>
    </lineage>
</organism>
<gene>
    <name evidence="2" type="ORF">OCOJLMKI_4648</name>
</gene>
<dbReference type="InterPro" id="IPR038740">
    <property type="entry name" value="BioF2-like_GNAT_dom"/>
</dbReference>
<evidence type="ECO:0000313" key="2">
    <source>
        <dbReference type="EMBL" id="GJD97418.1"/>
    </source>
</evidence>
<dbReference type="EMBL" id="BPQP01000089">
    <property type="protein sequence ID" value="GJD97418.1"/>
    <property type="molecule type" value="Genomic_DNA"/>
</dbReference>
<name>A0ABQ4S2Q9_9HYPH</name>
<dbReference type="InterPro" id="IPR016181">
    <property type="entry name" value="Acyl_CoA_acyltransferase"/>
</dbReference>
<proteinExistence type="predicted"/>
<comment type="caution">
    <text evidence="2">The sequence shown here is derived from an EMBL/GenBank/DDBJ whole genome shotgun (WGS) entry which is preliminary data.</text>
</comment>
<keyword evidence="3" id="KW-1185">Reference proteome</keyword>